<dbReference type="HOGENOM" id="CLU_062658_5_2_10"/>
<dbReference type="EMBL" id="CP002691">
    <property type="protein sequence ID" value="AEE53203.1"/>
    <property type="molecule type" value="Genomic_DNA"/>
</dbReference>
<feature type="domain" description="Nudix hydrolase" evidence="8">
    <location>
        <begin position="41"/>
        <end position="169"/>
    </location>
</feature>
<accession>F4KPZ9</accession>
<evidence type="ECO:0000313" key="9">
    <source>
        <dbReference type="EMBL" id="AEE53203.1"/>
    </source>
</evidence>
<dbReference type="InterPro" id="IPR015797">
    <property type="entry name" value="NUDIX_hydrolase-like_dom_sf"/>
</dbReference>
<dbReference type="Pfam" id="PF00293">
    <property type="entry name" value="NUDIX"/>
    <property type="match status" value="1"/>
</dbReference>
<organism evidence="9 10">
    <name type="scientific">Haliscomenobacter hydrossis (strain ATCC 27775 / DSM 1100 / LMG 10767 / O)</name>
    <dbReference type="NCBI Taxonomy" id="760192"/>
    <lineage>
        <taxon>Bacteria</taxon>
        <taxon>Pseudomonadati</taxon>
        <taxon>Bacteroidota</taxon>
        <taxon>Saprospiria</taxon>
        <taxon>Saprospirales</taxon>
        <taxon>Haliscomenobacteraceae</taxon>
        <taxon>Haliscomenobacter</taxon>
    </lineage>
</organism>
<evidence type="ECO:0000256" key="2">
    <source>
        <dbReference type="ARBA" id="ARBA00001946"/>
    </source>
</evidence>
<dbReference type="GO" id="GO:0016787">
    <property type="term" value="F:hydrolase activity"/>
    <property type="evidence" value="ECO:0007669"/>
    <property type="project" value="UniProtKB-KW"/>
</dbReference>
<dbReference type="GO" id="GO:0006753">
    <property type="term" value="P:nucleoside phosphate metabolic process"/>
    <property type="evidence" value="ECO:0007669"/>
    <property type="project" value="TreeGrafter"/>
</dbReference>
<gene>
    <name evidence="9" type="ordered locus">Halhy_5378</name>
</gene>
<dbReference type="eggNOG" id="COG0494">
    <property type="taxonomic scope" value="Bacteria"/>
</dbReference>
<reference key="2">
    <citation type="submission" date="2011-04" db="EMBL/GenBank/DDBJ databases">
        <title>Complete sequence of chromosome of Haliscomenobacter hydrossis DSM 1100.</title>
        <authorList>
            <consortium name="US DOE Joint Genome Institute (JGI-PGF)"/>
            <person name="Lucas S."/>
            <person name="Han J."/>
            <person name="Lapidus A."/>
            <person name="Bruce D."/>
            <person name="Goodwin L."/>
            <person name="Pitluck S."/>
            <person name="Peters L."/>
            <person name="Kyrpides N."/>
            <person name="Mavromatis K."/>
            <person name="Ivanova N."/>
            <person name="Ovchinnikova G."/>
            <person name="Pagani I."/>
            <person name="Daligault H."/>
            <person name="Detter J.C."/>
            <person name="Han C."/>
            <person name="Land M."/>
            <person name="Hauser L."/>
            <person name="Markowitz V."/>
            <person name="Cheng J.-F."/>
            <person name="Hugenholtz P."/>
            <person name="Woyke T."/>
            <person name="Wu D."/>
            <person name="Verbarg S."/>
            <person name="Frueling A."/>
            <person name="Brambilla E."/>
            <person name="Klenk H.-P."/>
            <person name="Eisen J.A."/>
        </authorList>
    </citation>
    <scope>NUCLEOTIDE SEQUENCE</scope>
    <source>
        <strain>DSM 1100</strain>
    </source>
</reference>
<dbReference type="PANTHER" id="PTHR11839:SF18">
    <property type="entry name" value="NUDIX HYDROLASE DOMAIN-CONTAINING PROTEIN"/>
    <property type="match status" value="1"/>
</dbReference>
<dbReference type="InterPro" id="IPR000086">
    <property type="entry name" value="NUDIX_hydrolase_dom"/>
</dbReference>
<dbReference type="Proteomes" id="UP000008461">
    <property type="component" value="Chromosome"/>
</dbReference>
<evidence type="ECO:0000256" key="4">
    <source>
        <dbReference type="ARBA" id="ARBA00016377"/>
    </source>
</evidence>
<keyword evidence="10" id="KW-1185">Reference proteome</keyword>
<comment type="cofactor">
    <cofactor evidence="2">
        <name>Mg(2+)</name>
        <dbReference type="ChEBI" id="CHEBI:18420"/>
    </cofactor>
</comment>
<evidence type="ECO:0000313" key="10">
    <source>
        <dbReference type="Proteomes" id="UP000008461"/>
    </source>
</evidence>
<dbReference type="KEGG" id="hhy:Halhy_5378"/>
<comment type="catalytic activity">
    <reaction evidence="1">
        <text>GDP-alpha-D-mannose + H2O = alpha-D-mannose 1-phosphate + GMP + 2 H(+)</text>
        <dbReference type="Rhea" id="RHEA:27978"/>
        <dbReference type="ChEBI" id="CHEBI:15377"/>
        <dbReference type="ChEBI" id="CHEBI:15378"/>
        <dbReference type="ChEBI" id="CHEBI:57527"/>
        <dbReference type="ChEBI" id="CHEBI:58115"/>
        <dbReference type="ChEBI" id="CHEBI:58409"/>
    </reaction>
</comment>
<dbReference type="OrthoDB" id="9806150at2"/>
<evidence type="ECO:0000256" key="6">
    <source>
        <dbReference type="ARBA" id="ARBA00032162"/>
    </source>
</evidence>
<dbReference type="PANTHER" id="PTHR11839">
    <property type="entry name" value="UDP/ADP-SUGAR PYROPHOSPHATASE"/>
    <property type="match status" value="1"/>
</dbReference>
<dbReference type="CDD" id="cd24161">
    <property type="entry name" value="NUDIX_ADPRase_Ndx2"/>
    <property type="match status" value="1"/>
</dbReference>
<sequence>MENPWKTLSIQEVYDNRWIKITHREVLTPAGTPGIYGVVHFKNIAIGIVPVDEQGYTWLVGQYRYTLDQYTWEIPEGGCPLGTDPLETAKRELKEETGIQASEWIQIIDFHTSNSVTDEYGIAYLAKGLSYGEAEPEETESLQLKRVPLQEAIDMVLRGEITDALSMMALMKVHISFSS</sequence>
<evidence type="ECO:0000256" key="1">
    <source>
        <dbReference type="ARBA" id="ARBA00000847"/>
    </source>
</evidence>
<comment type="similarity">
    <text evidence="3">Belongs to the Nudix hydrolase family. NudK subfamily.</text>
</comment>
<proteinExistence type="inferred from homology"/>
<dbReference type="AlphaFoldDB" id="F4KPZ9"/>
<keyword evidence="5 9" id="KW-0378">Hydrolase</keyword>
<evidence type="ECO:0000256" key="7">
    <source>
        <dbReference type="ARBA" id="ARBA00032272"/>
    </source>
</evidence>
<evidence type="ECO:0000256" key="3">
    <source>
        <dbReference type="ARBA" id="ARBA00007275"/>
    </source>
</evidence>
<name>F4KPZ9_HALH1</name>
<protein>
    <recommendedName>
        <fullName evidence="4">GDP-mannose pyrophosphatase</fullName>
    </recommendedName>
    <alternativeName>
        <fullName evidence="6">GDP-mannose hydrolase</fullName>
    </alternativeName>
    <alternativeName>
        <fullName evidence="7">GDPMK</fullName>
    </alternativeName>
</protein>
<dbReference type="Gene3D" id="3.90.79.10">
    <property type="entry name" value="Nucleoside Triphosphate Pyrophosphohydrolase"/>
    <property type="match status" value="1"/>
</dbReference>
<dbReference type="PROSITE" id="PS51462">
    <property type="entry name" value="NUDIX"/>
    <property type="match status" value="1"/>
</dbReference>
<dbReference type="GO" id="GO:0019693">
    <property type="term" value="P:ribose phosphate metabolic process"/>
    <property type="evidence" value="ECO:0007669"/>
    <property type="project" value="TreeGrafter"/>
</dbReference>
<evidence type="ECO:0000256" key="5">
    <source>
        <dbReference type="ARBA" id="ARBA00022801"/>
    </source>
</evidence>
<dbReference type="STRING" id="760192.Halhy_5378"/>
<evidence type="ECO:0000259" key="8">
    <source>
        <dbReference type="PROSITE" id="PS51462"/>
    </source>
</evidence>
<dbReference type="SUPFAM" id="SSF55811">
    <property type="entry name" value="Nudix"/>
    <property type="match status" value="1"/>
</dbReference>
<dbReference type="RefSeq" id="WP_013767737.1">
    <property type="nucleotide sequence ID" value="NC_015510.1"/>
</dbReference>
<dbReference type="GO" id="GO:0005829">
    <property type="term" value="C:cytosol"/>
    <property type="evidence" value="ECO:0007669"/>
    <property type="project" value="TreeGrafter"/>
</dbReference>
<reference evidence="9 10" key="1">
    <citation type="journal article" date="2011" name="Stand. Genomic Sci.">
        <title>Complete genome sequence of Haliscomenobacter hydrossis type strain (O).</title>
        <authorList>
            <consortium name="US DOE Joint Genome Institute (JGI-PGF)"/>
            <person name="Daligault H."/>
            <person name="Lapidus A."/>
            <person name="Zeytun A."/>
            <person name="Nolan M."/>
            <person name="Lucas S."/>
            <person name="Del Rio T.G."/>
            <person name="Tice H."/>
            <person name="Cheng J.F."/>
            <person name="Tapia R."/>
            <person name="Han C."/>
            <person name="Goodwin L."/>
            <person name="Pitluck S."/>
            <person name="Liolios K."/>
            <person name="Pagani I."/>
            <person name="Ivanova N."/>
            <person name="Huntemann M."/>
            <person name="Mavromatis K."/>
            <person name="Mikhailova N."/>
            <person name="Pati A."/>
            <person name="Chen A."/>
            <person name="Palaniappan K."/>
            <person name="Land M."/>
            <person name="Hauser L."/>
            <person name="Brambilla E.M."/>
            <person name="Rohde M."/>
            <person name="Verbarg S."/>
            <person name="Goker M."/>
            <person name="Bristow J."/>
            <person name="Eisen J.A."/>
            <person name="Markowitz V."/>
            <person name="Hugenholtz P."/>
            <person name="Kyrpides N.C."/>
            <person name="Klenk H.P."/>
            <person name="Woyke T."/>
        </authorList>
    </citation>
    <scope>NUCLEOTIDE SEQUENCE [LARGE SCALE GENOMIC DNA]</scope>
    <source>
        <strain evidence="10">ATCC 27775 / DSM 1100 / LMG 10767 / O</strain>
    </source>
</reference>